<name>A0A2K9ZGE0_RHILE</name>
<dbReference type="GO" id="GO:0016301">
    <property type="term" value="F:kinase activity"/>
    <property type="evidence" value="ECO:0007669"/>
    <property type="project" value="UniProtKB-KW"/>
</dbReference>
<evidence type="ECO:0000256" key="1">
    <source>
        <dbReference type="ARBA" id="ARBA00022777"/>
    </source>
</evidence>
<evidence type="ECO:0000259" key="3">
    <source>
        <dbReference type="Pfam" id="PF08544"/>
    </source>
</evidence>
<dbReference type="Pfam" id="PF00288">
    <property type="entry name" value="GHMP_kinases_N"/>
    <property type="match status" value="1"/>
</dbReference>
<dbReference type="InterPro" id="IPR020568">
    <property type="entry name" value="Ribosomal_Su5_D2-typ_SF"/>
</dbReference>
<reference evidence="4 5" key="1">
    <citation type="submission" date="2017-11" db="EMBL/GenBank/DDBJ databases">
        <title>Complete genome of Rhizobium leguminosarum Norway, an ineffective micro-symbiont.</title>
        <authorList>
            <person name="Hoffrichter A."/>
            <person name="Liang J."/>
            <person name="Brachmann A."/>
            <person name="Marin M."/>
        </authorList>
    </citation>
    <scope>NUCLEOTIDE SEQUENCE [LARGE SCALE GENOMIC DNA]</scope>
    <source>
        <strain evidence="4 5">Norway</strain>
        <plasmid evidence="5">Plasmid prln3</plasmid>
    </source>
</reference>
<dbReference type="RefSeq" id="WP_105009770.1">
    <property type="nucleotide sequence ID" value="NZ_CP025015.1"/>
</dbReference>
<sequence>MHASGFAIGHHGEILQGIFWGEDSRLHRGLVTLPFAPKYSIVVAEPIDGIEVLVRPKHKTKSGAAARLLLGEIGYSGRGIKLTVNSNIPEGFGLGSSTTDVVATIRATGRLLGLRLKASTIFRLAVRAEAASDGTMFIGNPRLVCPREGTVLEHFERRIPEFSLISVNVAPNHPVDTLAHPPARYTGDEIREFGDLRKLLRRALENGSLGDLGKIATRSAVINQRYLPQPHFDSLLELSQSTNAFGLQVAHSGRMVGMFLDPRLEKEDKSVEHIQRELLRLNLFSEFFRSGQTSVKHW</sequence>
<dbReference type="InterPro" id="IPR013750">
    <property type="entry name" value="GHMP_kinase_C_dom"/>
</dbReference>
<dbReference type="Gene3D" id="3.30.230.10">
    <property type="match status" value="1"/>
</dbReference>
<dbReference type="InterPro" id="IPR014721">
    <property type="entry name" value="Ribsml_uS5_D2-typ_fold_subgr"/>
</dbReference>
<keyword evidence="4" id="KW-0614">Plasmid</keyword>
<evidence type="ECO:0000313" key="5">
    <source>
        <dbReference type="Proteomes" id="UP000238523"/>
    </source>
</evidence>
<proteinExistence type="predicted"/>
<dbReference type="EMBL" id="CP025015">
    <property type="protein sequence ID" value="AUW47288.1"/>
    <property type="molecule type" value="Genomic_DNA"/>
</dbReference>
<dbReference type="Pfam" id="PF08544">
    <property type="entry name" value="GHMP_kinases_C"/>
    <property type="match status" value="1"/>
</dbReference>
<dbReference type="PIRSF" id="PIRSF033887">
    <property type="entry name" value="PduX"/>
    <property type="match status" value="1"/>
</dbReference>
<gene>
    <name evidence="4" type="ORF">CUJ84_pRLN3000153</name>
</gene>
<feature type="domain" description="GHMP kinase N-terminal" evidence="2">
    <location>
        <begin position="65"/>
        <end position="132"/>
    </location>
</feature>
<evidence type="ECO:0000259" key="2">
    <source>
        <dbReference type="Pfam" id="PF00288"/>
    </source>
</evidence>
<dbReference type="InterPro" id="IPR006204">
    <property type="entry name" value="GHMP_kinase_N_dom"/>
</dbReference>
<feature type="domain" description="GHMP kinase C-terminal" evidence="3">
    <location>
        <begin position="201"/>
        <end position="278"/>
    </location>
</feature>
<protein>
    <submittedName>
        <fullName evidence="4">GHMP kinase</fullName>
    </submittedName>
</protein>
<dbReference type="GO" id="GO:0005524">
    <property type="term" value="F:ATP binding"/>
    <property type="evidence" value="ECO:0007669"/>
    <property type="project" value="InterPro"/>
</dbReference>
<keyword evidence="1 4" id="KW-0418">Kinase</keyword>
<dbReference type="Proteomes" id="UP000238523">
    <property type="component" value="Plasmid pRLN3"/>
</dbReference>
<geneLocation type="plasmid" evidence="5">
    <name>prln3</name>
</geneLocation>
<accession>A0A2K9ZGE0</accession>
<dbReference type="InterPro" id="IPR012363">
    <property type="entry name" value="PduX"/>
</dbReference>
<evidence type="ECO:0000313" key="4">
    <source>
        <dbReference type="EMBL" id="AUW47288.1"/>
    </source>
</evidence>
<organism evidence="4 5">
    <name type="scientific">Rhizobium leguminosarum</name>
    <dbReference type="NCBI Taxonomy" id="384"/>
    <lineage>
        <taxon>Bacteria</taxon>
        <taxon>Pseudomonadati</taxon>
        <taxon>Pseudomonadota</taxon>
        <taxon>Alphaproteobacteria</taxon>
        <taxon>Hyphomicrobiales</taxon>
        <taxon>Rhizobiaceae</taxon>
        <taxon>Rhizobium/Agrobacterium group</taxon>
        <taxon>Rhizobium</taxon>
    </lineage>
</organism>
<dbReference type="SUPFAM" id="SSF54211">
    <property type="entry name" value="Ribosomal protein S5 domain 2-like"/>
    <property type="match status" value="1"/>
</dbReference>
<dbReference type="AlphaFoldDB" id="A0A2K9ZGE0"/>
<keyword evidence="1 4" id="KW-0808">Transferase</keyword>